<sequence>MSYLQEEITMKFGIDWTCPFTYYFLGFIVFAAVHLLFFAKV</sequence>
<evidence type="ECO:0000313" key="2">
    <source>
        <dbReference type="EMBL" id="AWD90348.1"/>
    </source>
</evidence>
<dbReference type="GeneID" id="65112781"/>
<dbReference type="EMBL" id="MH059636">
    <property type="protein sequence ID" value="AWD90348.1"/>
    <property type="molecule type" value="Genomic_DNA"/>
</dbReference>
<dbReference type="RefSeq" id="YP_010095147.1">
    <property type="nucleotide sequence ID" value="NC_055743.1"/>
</dbReference>
<keyword evidence="3" id="KW-1185">Reference proteome</keyword>
<keyword evidence="1" id="KW-0472">Membrane</keyword>
<evidence type="ECO:0000313" key="3">
    <source>
        <dbReference type="Proteomes" id="UP000246316"/>
    </source>
</evidence>
<dbReference type="Proteomes" id="UP000246316">
    <property type="component" value="Segment"/>
</dbReference>
<proteinExistence type="predicted"/>
<organism evidence="2 3">
    <name type="scientific">Erwinia phage Cronus</name>
    <dbReference type="NCBI Taxonomy" id="2163633"/>
    <lineage>
        <taxon>Viruses</taxon>
        <taxon>Duplodnaviria</taxon>
        <taxon>Heunggongvirae</taxon>
        <taxon>Uroviricota</taxon>
        <taxon>Caudoviricetes</taxon>
        <taxon>Pantevenvirales</taxon>
        <taxon>Straboviridae</taxon>
        <taxon>Tevenvirinae</taxon>
        <taxon>Risoevirus</taxon>
        <taxon>Risoevirus cronus</taxon>
        <taxon>Roskildevirus cronus</taxon>
    </lineage>
</organism>
<dbReference type="KEGG" id="vg:65112781"/>
<keyword evidence="1" id="KW-0812">Transmembrane</keyword>
<accession>A0A2S1GLS7</accession>
<protein>
    <submittedName>
        <fullName evidence="2">Uncharacterized protein</fullName>
    </submittedName>
</protein>
<keyword evidence="1" id="KW-1133">Transmembrane helix</keyword>
<reference evidence="2" key="1">
    <citation type="submission" date="2018-03" db="EMBL/GenBank/DDBJ databases">
        <title>Phage therapy in agriculture - a green tech approach to combat plant pathogenic bacteria.</title>
        <authorList>
            <person name="Carstens A.B."/>
            <person name="Djurhuus A.M."/>
            <person name="Hansen L.H."/>
        </authorList>
    </citation>
    <scope>NUCLEOTIDE SEQUENCE [LARGE SCALE GENOMIC DNA]</scope>
</reference>
<feature type="transmembrane region" description="Helical" evidence="1">
    <location>
        <begin position="20"/>
        <end position="39"/>
    </location>
</feature>
<name>A0A2S1GLS7_9CAUD</name>
<evidence type="ECO:0000256" key="1">
    <source>
        <dbReference type="SAM" id="Phobius"/>
    </source>
</evidence>